<protein>
    <recommendedName>
        <fullName evidence="2">Tlde1 domain-containing protein</fullName>
    </recommendedName>
</protein>
<dbReference type="EMBL" id="FNGA01000005">
    <property type="protein sequence ID" value="SDL49069.1"/>
    <property type="molecule type" value="Genomic_DNA"/>
</dbReference>
<evidence type="ECO:0000313" key="4">
    <source>
        <dbReference type="Proteomes" id="UP000199053"/>
    </source>
</evidence>
<dbReference type="InterPro" id="IPR021225">
    <property type="entry name" value="Tlde1_dom"/>
</dbReference>
<evidence type="ECO:0000259" key="2">
    <source>
        <dbReference type="Pfam" id="PF10908"/>
    </source>
</evidence>
<dbReference type="STRING" id="246191.SAMN05660337_3082"/>
<feature type="region of interest" description="Disordered" evidence="1">
    <location>
        <begin position="86"/>
        <end position="123"/>
    </location>
</feature>
<dbReference type="UniPathway" id="UPA00219"/>
<feature type="compositionally biased region" description="Basic and acidic residues" evidence="1">
    <location>
        <begin position="61"/>
        <end position="70"/>
    </location>
</feature>
<name>A0A1G9KHF6_9BACT</name>
<organism evidence="3 4">
    <name type="scientific">Maridesulfovibrio ferrireducens</name>
    <dbReference type="NCBI Taxonomy" id="246191"/>
    <lineage>
        <taxon>Bacteria</taxon>
        <taxon>Pseudomonadati</taxon>
        <taxon>Thermodesulfobacteriota</taxon>
        <taxon>Desulfovibrionia</taxon>
        <taxon>Desulfovibrionales</taxon>
        <taxon>Desulfovibrionaceae</taxon>
        <taxon>Maridesulfovibrio</taxon>
    </lineage>
</organism>
<feature type="domain" description="Tlde1" evidence="2">
    <location>
        <begin position="108"/>
        <end position="204"/>
    </location>
</feature>
<dbReference type="Pfam" id="PF10908">
    <property type="entry name" value="Tlde1_dom"/>
    <property type="match status" value="1"/>
</dbReference>
<feature type="compositionally biased region" description="Basic residues" evidence="1">
    <location>
        <begin position="51"/>
        <end position="60"/>
    </location>
</feature>
<dbReference type="InterPro" id="IPR038063">
    <property type="entry name" value="Transpep_catalytic_dom"/>
</dbReference>
<sequence length="207" mass="23429">MDVYGFCLDDPINFVDRTGLAGESEENEKDDQTKTNTRSKLAGADRDYKEKNRKKNTKKKGREDSEKDDSYLVKELRAYHGNKTLEIYSDDGPRETYKYTSGRPGETDQTIKNKGPIPSGEYEADPKEISEVEGLSYLKRRIIGGDWGHGRVPLHPSNETDTHGRDGFYIHGGDTKGSAGCIDIGDKDRTFFKNFRKTKNKVKVTVH</sequence>
<dbReference type="GO" id="GO:0009252">
    <property type="term" value="P:peptidoglycan biosynthetic process"/>
    <property type="evidence" value="ECO:0007669"/>
    <property type="project" value="UniProtKB-UniPathway"/>
</dbReference>
<dbReference type="Proteomes" id="UP000199053">
    <property type="component" value="Unassembled WGS sequence"/>
</dbReference>
<dbReference type="Gene3D" id="2.40.440.10">
    <property type="entry name" value="L,D-transpeptidase catalytic domain-like"/>
    <property type="match status" value="1"/>
</dbReference>
<accession>A0A1G9KHF6</accession>
<gene>
    <name evidence="3" type="ORF">SAMN05660337_3082</name>
</gene>
<reference evidence="4" key="1">
    <citation type="submission" date="2016-10" db="EMBL/GenBank/DDBJ databases">
        <authorList>
            <person name="Varghese N."/>
            <person name="Submissions S."/>
        </authorList>
    </citation>
    <scope>NUCLEOTIDE SEQUENCE [LARGE SCALE GENOMIC DNA]</scope>
    <source>
        <strain evidence="4">DSM 16995</strain>
    </source>
</reference>
<keyword evidence="4" id="KW-1185">Reference proteome</keyword>
<evidence type="ECO:0000256" key="1">
    <source>
        <dbReference type="SAM" id="MobiDB-lite"/>
    </source>
</evidence>
<dbReference type="AlphaFoldDB" id="A0A1G9KHF6"/>
<feature type="region of interest" description="Disordered" evidence="1">
    <location>
        <begin position="18"/>
        <end position="70"/>
    </location>
</feature>
<proteinExistence type="predicted"/>
<evidence type="ECO:0000313" key="3">
    <source>
        <dbReference type="EMBL" id="SDL49069.1"/>
    </source>
</evidence>